<protein>
    <submittedName>
        <fullName evidence="2">Uncharacterized protein</fullName>
    </submittedName>
</protein>
<keyword evidence="3" id="KW-1185">Reference proteome</keyword>
<dbReference type="Proteomes" id="UP001153737">
    <property type="component" value="Chromosome 3"/>
</dbReference>
<feature type="compositionally biased region" description="Basic and acidic residues" evidence="1">
    <location>
        <begin position="99"/>
        <end position="118"/>
    </location>
</feature>
<feature type="region of interest" description="Disordered" evidence="1">
    <location>
        <begin position="1"/>
        <end position="133"/>
    </location>
</feature>
<evidence type="ECO:0000313" key="3">
    <source>
        <dbReference type="Proteomes" id="UP001153737"/>
    </source>
</evidence>
<feature type="region of interest" description="Disordered" evidence="1">
    <location>
        <begin position="690"/>
        <end position="728"/>
    </location>
</feature>
<feature type="compositionally biased region" description="Polar residues" evidence="1">
    <location>
        <begin position="119"/>
        <end position="129"/>
    </location>
</feature>
<evidence type="ECO:0000313" key="2">
    <source>
        <dbReference type="EMBL" id="CAH1159979.1"/>
    </source>
</evidence>
<proteinExistence type="predicted"/>
<dbReference type="AlphaFoldDB" id="A0A9P0GN19"/>
<accession>A0A9P0GN19</accession>
<dbReference type="OrthoDB" id="6772351at2759"/>
<sequence length="797" mass="90944">MPLSPPVQEHQVSTSDESTQNITEITNREENDENEHHQEDEVSSESEDCDDDIKDPDFEYDKTDTESESEIEGEIEGESESIVDELPATSVNVNSANEESGRSDGNEEDILNQKKDDGSCQTGVSTEFKTNGEKRKGNKTKNFCLYCCEPVLNFCRHLIRNHKYESQVLKICSYSKGSKERKELLTVLRKEGNFINKNQQKKPMKRPVTNENILPCDNCKGFYSSKTLWRHRRKCTGAIGKQHQVRGENILLRNLKTDTKLKETVFPRMMLDGVSRVAKEDVLICAFGSKYLKTHRDKHCVNIVSRKMRELAKLLIEMKKHNPAIQNFFEALNPAHFDILVEAAKSVAKYNSETESFGSPSFAVNIRPSIIQCCEIAILYALKRKSVYGTIIAANAEADLKTLIRLVESQWHSEVSSQAMNDLNMNKFNKITIVPLASDLKLLKEYLISRSQSSIEQLRTDCNNVPAFITLLETIYCRIILLNRRRPGELQRLPLHLYEKVETNSSNYEEFSSVVTPTEKILLENFRRVVIKGKRGRGVPILISPDVQENIKVLLDLRKNFINPKNVYFFANVGTLQPISGYKVLRKYASNCGAKNPNALTATRLRKHLATLCQVFSMSENDIEQLATFMGHTVGIHRGSYRMPDDVYQTATISKLLLLMEKGEANKFKGKTLNEIDLNLEENLLEIDQDKAKDTIGSDGESENEDLNMPTDPEETAPSVTEKPSNESKQCKRVLVPWTDKQRTVVKDFFKTNIVGKIPPKKNECLVLKEMHPDLLKNKDWLKIKVFVQNEYMKKKK</sequence>
<gene>
    <name evidence="2" type="ORF">PHAECO_LOCUS7454</name>
</gene>
<reference evidence="2" key="2">
    <citation type="submission" date="2022-10" db="EMBL/GenBank/DDBJ databases">
        <authorList>
            <consortium name="ENA_rothamsted_submissions"/>
            <consortium name="culmorum"/>
            <person name="King R."/>
        </authorList>
    </citation>
    <scope>NUCLEOTIDE SEQUENCE</scope>
</reference>
<feature type="compositionally biased region" description="Acidic residues" evidence="1">
    <location>
        <begin position="41"/>
        <end position="54"/>
    </location>
</feature>
<name>A0A9P0GN19_PHACE</name>
<feature type="compositionally biased region" description="Basic and acidic residues" evidence="1">
    <location>
        <begin position="55"/>
        <end position="65"/>
    </location>
</feature>
<dbReference type="PANTHER" id="PTHR33480:SF1">
    <property type="entry name" value="TYR RECOMBINASE DOMAIN-CONTAINING PROTEIN"/>
    <property type="match status" value="1"/>
</dbReference>
<dbReference type="PANTHER" id="PTHR33480">
    <property type="entry name" value="SET DOMAIN-CONTAINING PROTEIN-RELATED"/>
    <property type="match status" value="1"/>
</dbReference>
<dbReference type="EMBL" id="OU896709">
    <property type="protein sequence ID" value="CAH1159979.1"/>
    <property type="molecule type" value="Genomic_DNA"/>
</dbReference>
<evidence type="ECO:0000256" key="1">
    <source>
        <dbReference type="SAM" id="MobiDB-lite"/>
    </source>
</evidence>
<feature type="compositionally biased region" description="Acidic residues" evidence="1">
    <location>
        <begin position="66"/>
        <end position="83"/>
    </location>
</feature>
<feature type="compositionally biased region" description="Basic and acidic residues" evidence="1">
    <location>
        <begin position="26"/>
        <end position="40"/>
    </location>
</feature>
<feature type="compositionally biased region" description="Polar residues" evidence="1">
    <location>
        <begin position="10"/>
        <end position="25"/>
    </location>
</feature>
<feature type="compositionally biased region" description="Polar residues" evidence="1">
    <location>
        <begin position="89"/>
        <end position="98"/>
    </location>
</feature>
<organism evidence="2 3">
    <name type="scientific">Phaedon cochleariae</name>
    <name type="common">Mustard beetle</name>
    <dbReference type="NCBI Taxonomy" id="80249"/>
    <lineage>
        <taxon>Eukaryota</taxon>
        <taxon>Metazoa</taxon>
        <taxon>Ecdysozoa</taxon>
        <taxon>Arthropoda</taxon>
        <taxon>Hexapoda</taxon>
        <taxon>Insecta</taxon>
        <taxon>Pterygota</taxon>
        <taxon>Neoptera</taxon>
        <taxon>Endopterygota</taxon>
        <taxon>Coleoptera</taxon>
        <taxon>Polyphaga</taxon>
        <taxon>Cucujiformia</taxon>
        <taxon>Chrysomeloidea</taxon>
        <taxon>Chrysomelidae</taxon>
        <taxon>Chrysomelinae</taxon>
        <taxon>Chrysomelini</taxon>
        <taxon>Phaedon</taxon>
    </lineage>
</organism>
<reference evidence="2" key="1">
    <citation type="submission" date="2022-01" db="EMBL/GenBank/DDBJ databases">
        <authorList>
            <person name="King R."/>
        </authorList>
    </citation>
    <scope>NUCLEOTIDE SEQUENCE</scope>
</reference>